<reference evidence="1" key="1">
    <citation type="submission" date="2018-06" db="EMBL/GenBank/DDBJ databases">
        <authorList>
            <person name="Zhirakovskaya E."/>
        </authorList>
    </citation>
    <scope>NUCLEOTIDE SEQUENCE</scope>
</reference>
<proteinExistence type="predicted"/>
<organism evidence="1">
    <name type="scientific">hydrothermal vent metagenome</name>
    <dbReference type="NCBI Taxonomy" id="652676"/>
    <lineage>
        <taxon>unclassified sequences</taxon>
        <taxon>metagenomes</taxon>
        <taxon>ecological metagenomes</taxon>
    </lineage>
</organism>
<protein>
    <submittedName>
        <fullName evidence="1">Uncharacterized protein</fullName>
    </submittedName>
</protein>
<accession>A0A3B0WNG6</accession>
<name>A0A3B0WNG6_9ZZZZ</name>
<gene>
    <name evidence="1" type="ORF">MNBD_GAMMA06-222</name>
</gene>
<sequence>MKLNIIVDGRSNAFEVPDKLLMEAKDYFEKLDADMDKGWQMSRDWVESPNAEQRCQIAADKILTAIETDNEKLLMLMSAYILRTMPGAKTINIDITGDMNETEIIMEHESVKSLGPIFN</sequence>
<evidence type="ECO:0000313" key="1">
    <source>
        <dbReference type="EMBL" id="VAW52197.1"/>
    </source>
</evidence>
<dbReference type="EMBL" id="UOFD01000042">
    <property type="protein sequence ID" value="VAW52197.1"/>
    <property type="molecule type" value="Genomic_DNA"/>
</dbReference>
<dbReference type="AlphaFoldDB" id="A0A3B0WNG6"/>